<dbReference type="InterPro" id="IPR027602">
    <property type="entry name" value="PGA_system"/>
</dbReference>
<evidence type="ECO:0000256" key="1">
    <source>
        <dbReference type="SAM" id="Phobius"/>
    </source>
</evidence>
<evidence type="ECO:0008006" key="3">
    <source>
        <dbReference type="Google" id="ProtNLM"/>
    </source>
</evidence>
<feature type="transmembrane region" description="Helical" evidence="1">
    <location>
        <begin position="336"/>
        <end position="357"/>
    </location>
</feature>
<organism evidence="2">
    <name type="scientific">hydrothermal vent metagenome</name>
    <dbReference type="NCBI Taxonomy" id="652676"/>
    <lineage>
        <taxon>unclassified sequences</taxon>
        <taxon>metagenomes</taxon>
        <taxon>ecological metagenomes</taxon>
    </lineage>
</organism>
<dbReference type="NCBIfam" id="TIGR04332">
    <property type="entry name" value="gamma_Glu_sys"/>
    <property type="match status" value="1"/>
</dbReference>
<keyword evidence="1" id="KW-0812">Transmembrane</keyword>
<name>A0A160VEU8_9ZZZZ</name>
<evidence type="ECO:0000313" key="2">
    <source>
        <dbReference type="EMBL" id="CUV09068.1"/>
    </source>
</evidence>
<accession>A0A160VEU8</accession>
<dbReference type="EMBL" id="FAXC01000171">
    <property type="protein sequence ID" value="CUV09068.1"/>
    <property type="molecule type" value="Genomic_DNA"/>
</dbReference>
<proteinExistence type="predicted"/>
<keyword evidence="1" id="KW-1133">Transmembrane helix</keyword>
<protein>
    <recommendedName>
        <fullName evidence="3">Poly-gamma-glutamate system protein</fullName>
    </recommendedName>
</protein>
<reference evidence="2" key="1">
    <citation type="submission" date="2015-10" db="EMBL/GenBank/DDBJ databases">
        <authorList>
            <person name="Gilbert D.G."/>
        </authorList>
    </citation>
    <scope>NUCLEOTIDE SEQUENCE</scope>
</reference>
<feature type="transmembrane region" description="Helical" evidence="1">
    <location>
        <begin position="12"/>
        <end position="32"/>
    </location>
</feature>
<gene>
    <name evidence="2" type="ORF">MGWOODY_Mmi1315</name>
</gene>
<sequence>MSDKPFIPVIQKTSILLIMAFVSIVAFAIAFFSREVIISTTYDMKVNAATQMEKAMVMLKNIRMEKGVFVDSENDPNETGLVGTQFSLITTDEGDLDAKLTTLDPNFSAAMVELLTRAGQTSGDTIAVMLTGSMPGANIAVLIACDALGIHPIVVTSIGASQWGANDPDMTWLDMEKLLFDEGLIPTRSIAASIGGRNDQGRLLSPKGRELIRRNIAEHDLPLITGDGLKENIQKRMDHFGHRNYKAVVNVGGGVASLGTSFNLRLLPPGIIYRKDIEAISRSGGIDGAVVKFIKHNIPLIHVLNIKNLTEELGMAFAPIPLPDIGKGSLYAVEKYNLTVTMLSFLLVSGMVFGVGWRSHQQIKQRMMDHEPDSVI</sequence>
<dbReference type="AlphaFoldDB" id="A0A160VEU8"/>
<keyword evidence="1" id="KW-0472">Membrane</keyword>